<reference evidence="3" key="1">
    <citation type="journal article" date="2018" name="Front. Microbiol.">
        <title>Genome-Based Analysis Reveals the Taxonomy and Diversity of the Family Idiomarinaceae.</title>
        <authorList>
            <person name="Liu Y."/>
            <person name="Lai Q."/>
            <person name="Shao Z."/>
        </authorList>
    </citation>
    <scope>NUCLEOTIDE SEQUENCE [LARGE SCALE GENOMIC DNA]</scope>
    <source>
        <strain evidence="3">SW15</strain>
    </source>
</reference>
<sequence length="110" mass="12868">MAKRFNSFREFYPYYLAEHSDPRCRATHYVGSTLVLLIIAAAVVFQQWLWLLWVPVAGYGFAWIGHFFFEHNKPATFKHPWYSLLGDWVMYGEFWARVVGAGKSQSSGKR</sequence>
<gene>
    <name evidence="2" type="ORF">CWE21_02455</name>
</gene>
<keyword evidence="1" id="KW-1133">Transmembrane helix</keyword>
<feature type="transmembrane region" description="Helical" evidence="1">
    <location>
        <begin position="26"/>
        <end position="44"/>
    </location>
</feature>
<dbReference type="InterPro" id="IPR009305">
    <property type="entry name" value="Mpo1-like"/>
</dbReference>
<dbReference type="PANTHER" id="PTHR34205">
    <property type="entry name" value="TRANSMEMBRANE PROTEIN"/>
    <property type="match status" value="1"/>
</dbReference>
<organism evidence="2 3">
    <name type="scientific">Pseudidiomarina aquimaris</name>
    <dbReference type="NCBI Taxonomy" id="641841"/>
    <lineage>
        <taxon>Bacteria</taxon>
        <taxon>Pseudomonadati</taxon>
        <taxon>Pseudomonadota</taxon>
        <taxon>Gammaproteobacteria</taxon>
        <taxon>Alteromonadales</taxon>
        <taxon>Idiomarinaceae</taxon>
        <taxon>Pseudidiomarina</taxon>
    </lineage>
</organism>
<evidence type="ECO:0000313" key="2">
    <source>
        <dbReference type="EMBL" id="RUO50976.1"/>
    </source>
</evidence>
<name>A0A432XQI4_9GAMM</name>
<accession>A0A432XQI4</accession>
<keyword evidence="3" id="KW-1185">Reference proteome</keyword>
<keyword evidence="1" id="KW-0472">Membrane</keyword>
<protein>
    <submittedName>
        <fullName evidence="2">DUF962 domain-containing protein</fullName>
    </submittedName>
</protein>
<dbReference type="PANTHER" id="PTHR34205:SF2">
    <property type="entry name" value="DUF962 DOMAIN-CONTAINING PROTEIN"/>
    <property type="match status" value="1"/>
</dbReference>
<keyword evidence="1" id="KW-0812">Transmembrane</keyword>
<dbReference type="OrthoDB" id="7356072at2"/>
<evidence type="ECO:0000313" key="3">
    <source>
        <dbReference type="Proteomes" id="UP000286678"/>
    </source>
</evidence>
<feature type="transmembrane region" description="Helical" evidence="1">
    <location>
        <begin position="50"/>
        <end position="69"/>
    </location>
</feature>
<dbReference type="RefSeq" id="WP_126832803.1">
    <property type="nucleotide sequence ID" value="NZ_PIPT01000001.1"/>
</dbReference>
<comment type="caution">
    <text evidence="2">The sequence shown here is derived from an EMBL/GenBank/DDBJ whole genome shotgun (WGS) entry which is preliminary data.</text>
</comment>
<dbReference type="AlphaFoldDB" id="A0A432XQI4"/>
<dbReference type="Pfam" id="PF06127">
    <property type="entry name" value="Mpo1-like"/>
    <property type="match status" value="1"/>
</dbReference>
<proteinExistence type="predicted"/>
<evidence type="ECO:0000256" key="1">
    <source>
        <dbReference type="SAM" id="Phobius"/>
    </source>
</evidence>
<dbReference type="Proteomes" id="UP000286678">
    <property type="component" value="Unassembled WGS sequence"/>
</dbReference>
<dbReference type="EMBL" id="PIPT01000001">
    <property type="protein sequence ID" value="RUO50976.1"/>
    <property type="molecule type" value="Genomic_DNA"/>
</dbReference>